<comment type="cofactor">
    <cofactor evidence="14 15">
        <name>Mn(2+)</name>
        <dbReference type="ChEBI" id="CHEBI:29035"/>
    </cofactor>
    <cofactor evidence="14 15">
        <name>Mg(2+)</name>
        <dbReference type="ChEBI" id="CHEBI:18420"/>
    </cofactor>
    <text evidence="14 15">Manganese or magnesium. Binds 1 divalent metal ion per monomer in the absence of substrate. May bind a second metal ion after substrate binding.</text>
</comment>
<comment type="catalytic activity">
    <reaction evidence="1 14 15">
        <text>Endonucleolytic cleavage to 5'-phosphomonoester.</text>
        <dbReference type="EC" id="3.1.26.4"/>
    </reaction>
</comment>
<evidence type="ECO:0000256" key="3">
    <source>
        <dbReference type="ARBA" id="ARBA00004065"/>
    </source>
</evidence>
<feature type="domain" description="RNase H type-2" evidence="16">
    <location>
        <begin position="93"/>
        <end position="313"/>
    </location>
</feature>
<keyword evidence="8 14" id="KW-0963">Cytoplasm</keyword>
<dbReference type="Gene3D" id="3.30.420.10">
    <property type="entry name" value="Ribonuclease H-like superfamily/Ribonuclease H"/>
    <property type="match status" value="1"/>
</dbReference>
<keyword evidence="18" id="KW-1185">Reference proteome</keyword>
<reference evidence="17 18" key="1">
    <citation type="submission" date="2022-08" db="EMBL/GenBank/DDBJ databases">
        <title>Aerococcaceae sp. nov isolated from spoiled eye mask.</title>
        <authorList>
            <person name="Zhou G."/>
            <person name="Xie X.-B."/>
            <person name="Shi Q.-S."/>
            <person name="Wang Y.-S."/>
            <person name="Wen X."/>
            <person name="Peng H."/>
            <person name="Yang X.-J."/>
            <person name="Tao H.-B."/>
            <person name="Huang X.-M."/>
        </authorList>
    </citation>
    <scope>NUCLEOTIDE SEQUENCE [LARGE SCALE GENOMIC DNA]</scope>
    <source>
        <strain evidence="18">DM20194951</strain>
    </source>
</reference>
<evidence type="ECO:0000259" key="16">
    <source>
        <dbReference type="PROSITE" id="PS51975"/>
    </source>
</evidence>
<keyword evidence="12 14" id="KW-0378">Hydrolase</keyword>
<evidence type="ECO:0000256" key="4">
    <source>
        <dbReference type="ARBA" id="ARBA00004496"/>
    </source>
</evidence>
<feature type="binding site" evidence="14 15">
    <location>
        <position position="99"/>
    </location>
    <ligand>
        <name>a divalent metal cation</name>
        <dbReference type="ChEBI" id="CHEBI:60240"/>
    </ligand>
</feature>
<keyword evidence="9 14" id="KW-0540">Nuclease</keyword>
<sequence length="316" mass="35288">MTSITLTMTDQDIQKMQAFYQDYLLNTVPYSVFRAKKNNTTITAYTSGKVLFQGNDAQQEAEQWQARATTVDSKAPKKESPTITPLVKKLHQANLIGSDEVGNGSYFGSLTVCAVYLPQDKQALVKELGVRDSKVLTDTQIRQIAADLKVTLTYKLVECPPIRYNKMTSTMNANQIKVALHNEALQALINEKMNDNEKAEFDGVLIDQFTSEKNFYHYLKNEPHPYSGKIHFMEKAESHNLAVASASIIARAAFVDSLVRLGKPYGRKLPSGAGKNVDLFAAELIRDHGEGALFKTAKLHFANTKKAKLLANKYKY</sequence>
<evidence type="ECO:0000256" key="9">
    <source>
        <dbReference type="ARBA" id="ARBA00022722"/>
    </source>
</evidence>
<evidence type="ECO:0000256" key="14">
    <source>
        <dbReference type="HAMAP-Rule" id="MF_00053"/>
    </source>
</evidence>
<dbReference type="RefSeq" id="WP_313794117.1">
    <property type="nucleotide sequence ID" value="NZ_CP102453.1"/>
</dbReference>
<evidence type="ECO:0000256" key="8">
    <source>
        <dbReference type="ARBA" id="ARBA00022490"/>
    </source>
</evidence>
<evidence type="ECO:0000256" key="5">
    <source>
        <dbReference type="ARBA" id="ARBA00008378"/>
    </source>
</evidence>
<dbReference type="Proteomes" id="UP001315967">
    <property type="component" value="Chromosome"/>
</dbReference>
<dbReference type="PROSITE" id="PS51975">
    <property type="entry name" value="RNASE_H_2"/>
    <property type="match status" value="1"/>
</dbReference>
<accession>A0ABY5P7A1</accession>
<dbReference type="Pfam" id="PF11858">
    <property type="entry name" value="DUF3378"/>
    <property type="match status" value="1"/>
</dbReference>
<keyword evidence="13 14" id="KW-0460">Magnesium</keyword>
<protein>
    <recommendedName>
        <fullName evidence="7 14">Ribonuclease HIII</fullName>
        <shortName evidence="14">RNase HIII</shortName>
        <ecNumber evidence="6 14">3.1.26.4</ecNumber>
    </recommendedName>
</protein>
<dbReference type="InterPro" id="IPR004641">
    <property type="entry name" value="RNase_HIII"/>
</dbReference>
<keyword evidence="10 14" id="KW-0479">Metal-binding</keyword>
<evidence type="ECO:0000256" key="10">
    <source>
        <dbReference type="ARBA" id="ARBA00022723"/>
    </source>
</evidence>
<dbReference type="CDD" id="cd06590">
    <property type="entry name" value="RNase_HII_bacteria_HIII_like"/>
    <property type="match status" value="1"/>
</dbReference>
<dbReference type="CDD" id="cd14796">
    <property type="entry name" value="RNAse_HIII_N"/>
    <property type="match status" value="1"/>
</dbReference>
<dbReference type="InterPro" id="IPR024567">
    <property type="entry name" value="RNase_HII/HIII_dom"/>
</dbReference>
<dbReference type="InterPro" id="IPR024568">
    <property type="entry name" value="RNase_HIII_N"/>
</dbReference>
<dbReference type="PIRSF" id="PIRSF037748">
    <property type="entry name" value="RnhC"/>
    <property type="match status" value="1"/>
</dbReference>
<evidence type="ECO:0000256" key="1">
    <source>
        <dbReference type="ARBA" id="ARBA00000077"/>
    </source>
</evidence>
<gene>
    <name evidence="14 17" type="primary">rnhC</name>
    <name evidence="17" type="ORF">NRE15_02910</name>
</gene>
<dbReference type="PANTHER" id="PTHR10954:SF23">
    <property type="entry name" value="RIBONUCLEASE"/>
    <property type="match status" value="1"/>
</dbReference>
<name>A0ABY5P7A1_9LACT</name>
<dbReference type="PANTHER" id="PTHR10954">
    <property type="entry name" value="RIBONUCLEASE H2 SUBUNIT A"/>
    <property type="match status" value="1"/>
</dbReference>
<dbReference type="SUPFAM" id="SSF53098">
    <property type="entry name" value="Ribonuclease H-like"/>
    <property type="match status" value="1"/>
</dbReference>
<comment type="function">
    <text evidence="3 14">Endonuclease that specifically degrades the RNA of RNA-DNA hybrids.</text>
</comment>
<feature type="binding site" evidence="14 15">
    <location>
        <position position="207"/>
    </location>
    <ligand>
        <name>a divalent metal cation</name>
        <dbReference type="ChEBI" id="CHEBI:60240"/>
    </ligand>
</feature>
<dbReference type="InterPro" id="IPR001352">
    <property type="entry name" value="RNase_HII/HIII"/>
</dbReference>
<dbReference type="Pfam" id="PF01351">
    <property type="entry name" value="RNase_HII"/>
    <property type="match status" value="1"/>
</dbReference>
<dbReference type="Gene3D" id="3.30.310.10">
    <property type="entry name" value="TATA-Binding Protein"/>
    <property type="match status" value="1"/>
</dbReference>
<dbReference type="InterPro" id="IPR036397">
    <property type="entry name" value="RNaseH_sf"/>
</dbReference>
<dbReference type="InterPro" id="IPR012337">
    <property type="entry name" value="RNaseH-like_sf"/>
</dbReference>
<evidence type="ECO:0000256" key="6">
    <source>
        <dbReference type="ARBA" id="ARBA00012180"/>
    </source>
</evidence>
<dbReference type="EC" id="3.1.26.4" evidence="6 14"/>
<keyword evidence="11 14" id="KW-0255">Endonuclease</keyword>
<organism evidence="17 18">
    <name type="scientific">Fundicoccus culcitae</name>
    <dbReference type="NCBI Taxonomy" id="2969821"/>
    <lineage>
        <taxon>Bacteria</taxon>
        <taxon>Bacillati</taxon>
        <taxon>Bacillota</taxon>
        <taxon>Bacilli</taxon>
        <taxon>Lactobacillales</taxon>
        <taxon>Aerococcaceae</taxon>
        <taxon>Fundicoccus</taxon>
    </lineage>
</organism>
<proteinExistence type="inferred from homology"/>
<dbReference type="EMBL" id="CP102453">
    <property type="protein sequence ID" value="UUX34617.1"/>
    <property type="molecule type" value="Genomic_DNA"/>
</dbReference>
<evidence type="ECO:0000256" key="7">
    <source>
        <dbReference type="ARBA" id="ARBA00021407"/>
    </source>
</evidence>
<feature type="binding site" evidence="14 15">
    <location>
        <position position="100"/>
    </location>
    <ligand>
        <name>a divalent metal cation</name>
        <dbReference type="ChEBI" id="CHEBI:60240"/>
    </ligand>
</feature>
<dbReference type="InterPro" id="IPR012295">
    <property type="entry name" value="TBP_dom_sf"/>
</dbReference>
<evidence type="ECO:0000256" key="13">
    <source>
        <dbReference type="ARBA" id="ARBA00022842"/>
    </source>
</evidence>
<comment type="cofactor">
    <cofactor evidence="2">
        <name>Mg(2+)</name>
        <dbReference type="ChEBI" id="CHEBI:18420"/>
    </cofactor>
</comment>
<comment type="similarity">
    <text evidence="5 14">Belongs to the RNase HII family. RnhC subfamily.</text>
</comment>
<comment type="subcellular location">
    <subcellularLocation>
        <location evidence="4 14">Cytoplasm</location>
    </subcellularLocation>
</comment>
<evidence type="ECO:0000256" key="12">
    <source>
        <dbReference type="ARBA" id="ARBA00022801"/>
    </source>
</evidence>
<evidence type="ECO:0000256" key="15">
    <source>
        <dbReference type="PROSITE-ProRule" id="PRU01319"/>
    </source>
</evidence>
<evidence type="ECO:0000256" key="11">
    <source>
        <dbReference type="ARBA" id="ARBA00022759"/>
    </source>
</evidence>
<dbReference type="HAMAP" id="MF_00053">
    <property type="entry name" value="RNase_HIII"/>
    <property type="match status" value="1"/>
</dbReference>
<dbReference type="NCBIfam" id="TIGR00716">
    <property type="entry name" value="rnhC"/>
    <property type="match status" value="1"/>
</dbReference>
<evidence type="ECO:0000313" key="18">
    <source>
        <dbReference type="Proteomes" id="UP001315967"/>
    </source>
</evidence>
<evidence type="ECO:0000256" key="2">
    <source>
        <dbReference type="ARBA" id="ARBA00001946"/>
    </source>
</evidence>
<evidence type="ECO:0000313" key="17">
    <source>
        <dbReference type="EMBL" id="UUX34617.1"/>
    </source>
</evidence>